<comment type="similarity">
    <text evidence="3">Belongs to the bacterial ribosomal protein bS16 family.</text>
</comment>
<reference evidence="4 5" key="1">
    <citation type="submission" date="2017-09" db="EMBL/GenBank/DDBJ databases">
        <title>Bloom of a denitrifying methanotroph, Candidatus Methylomirabilis limnetica, in a deep stratified lake.</title>
        <authorList>
            <person name="Graf J.S."/>
            <person name="Marchant H.K."/>
            <person name="Tienken D."/>
            <person name="Hach P.F."/>
            <person name="Brand A."/>
            <person name="Schubert C.J."/>
            <person name="Kuypers M.M."/>
            <person name="Milucka J."/>
        </authorList>
    </citation>
    <scope>NUCLEOTIDE SEQUENCE [LARGE SCALE GENOMIC DNA]</scope>
    <source>
        <strain evidence="4 5">Zug</strain>
    </source>
</reference>
<name>A0A2T4TYK2_9BACT</name>
<dbReference type="OrthoDB" id="9807878at2"/>
<evidence type="ECO:0000313" key="5">
    <source>
        <dbReference type="Proteomes" id="UP000241436"/>
    </source>
</evidence>
<evidence type="ECO:0000313" key="4">
    <source>
        <dbReference type="EMBL" id="PTL36168.1"/>
    </source>
</evidence>
<dbReference type="PANTHER" id="PTHR12919:SF20">
    <property type="entry name" value="SMALL RIBOSOMAL SUBUNIT PROTEIN BS16M"/>
    <property type="match status" value="1"/>
</dbReference>
<dbReference type="GO" id="GO:0003735">
    <property type="term" value="F:structural constituent of ribosome"/>
    <property type="evidence" value="ECO:0007669"/>
    <property type="project" value="InterPro"/>
</dbReference>
<dbReference type="EMBL" id="NVQC01000017">
    <property type="protein sequence ID" value="PTL36168.1"/>
    <property type="molecule type" value="Genomic_DNA"/>
</dbReference>
<proteinExistence type="inferred from homology"/>
<dbReference type="InterPro" id="IPR023803">
    <property type="entry name" value="Ribosomal_bS16_dom_sf"/>
</dbReference>
<dbReference type="Pfam" id="PF00886">
    <property type="entry name" value="Ribosomal_S16"/>
    <property type="match status" value="1"/>
</dbReference>
<dbReference type="GO" id="GO:0015935">
    <property type="term" value="C:small ribosomal subunit"/>
    <property type="evidence" value="ECO:0007669"/>
    <property type="project" value="TreeGrafter"/>
</dbReference>
<dbReference type="PANTHER" id="PTHR12919">
    <property type="entry name" value="30S RIBOSOMAL PROTEIN S16"/>
    <property type="match status" value="1"/>
</dbReference>
<dbReference type="GO" id="GO:0005737">
    <property type="term" value="C:cytoplasm"/>
    <property type="evidence" value="ECO:0007669"/>
    <property type="project" value="UniProtKB-ARBA"/>
</dbReference>
<evidence type="ECO:0000256" key="1">
    <source>
        <dbReference type="ARBA" id="ARBA00022980"/>
    </source>
</evidence>
<organism evidence="4 5">
    <name type="scientific">Candidatus Methylomirabilis limnetica</name>
    <dbReference type="NCBI Taxonomy" id="2033718"/>
    <lineage>
        <taxon>Bacteria</taxon>
        <taxon>Candidatus Methylomirabilota</taxon>
        <taxon>Candidatus Methylomirabilia</taxon>
        <taxon>Candidatus Methylomirabilales</taxon>
        <taxon>Candidatus Methylomirabilaceae</taxon>
        <taxon>Candidatus Methylomirabilis</taxon>
    </lineage>
</organism>
<gene>
    <name evidence="3 4" type="primary">rpsP</name>
    <name evidence="4" type="ORF">CLG94_05770</name>
</gene>
<keyword evidence="5" id="KW-1185">Reference proteome</keyword>
<dbReference type="InterPro" id="IPR000307">
    <property type="entry name" value="Ribosomal_bS16"/>
</dbReference>
<comment type="caution">
    <text evidence="4">The sequence shown here is derived from an EMBL/GenBank/DDBJ whole genome shotgun (WGS) entry which is preliminary data.</text>
</comment>
<keyword evidence="2 3" id="KW-0687">Ribonucleoprotein</keyword>
<sequence length="93" mass="10074">MAVKIKLRRIGAKQHAFYRLVVGDSLAAGGGKVLESLGTYDPHGEPPALSVVAERALHWLQRGAEPTDSARQLLRRAGVMRQFAELRAAGKAQ</sequence>
<evidence type="ECO:0000256" key="3">
    <source>
        <dbReference type="HAMAP-Rule" id="MF_00385"/>
    </source>
</evidence>
<accession>A0A2T4TYK2</accession>
<dbReference type="Gene3D" id="3.30.1320.10">
    <property type="match status" value="1"/>
</dbReference>
<dbReference type="Proteomes" id="UP000241436">
    <property type="component" value="Unassembled WGS sequence"/>
</dbReference>
<dbReference type="GO" id="GO:0006412">
    <property type="term" value="P:translation"/>
    <property type="evidence" value="ECO:0007669"/>
    <property type="project" value="UniProtKB-UniRule"/>
</dbReference>
<keyword evidence="1 3" id="KW-0689">Ribosomal protein</keyword>
<evidence type="ECO:0000256" key="2">
    <source>
        <dbReference type="ARBA" id="ARBA00023274"/>
    </source>
</evidence>
<protein>
    <recommendedName>
        <fullName evidence="3">Small ribosomal subunit protein bS16</fullName>
    </recommendedName>
</protein>
<dbReference type="RefSeq" id="WP_107561915.1">
    <property type="nucleotide sequence ID" value="NZ_NVQC01000017.1"/>
</dbReference>
<dbReference type="SUPFAM" id="SSF54565">
    <property type="entry name" value="Ribosomal protein S16"/>
    <property type="match status" value="1"/>
</dbReference>
<reference evidence="5" key="2">
    <citation type="journal article" date="2018" name="Environ. Microbiol.">
        <title>Bloom of a denitrifying methanotroph, 'Candidatus Methylomirabilis limnetica', in a deep stratified lake.</title>
        <authorList>
            <person name="Graf J.S."/>
            <person name="Mayr M.J."/>
            <person name="Marchant H.K."/>
            <person name="Tienken D."/>
            <person name="Hach P.F."/>
            <person name="Brand A."/>
            <person name="Schubert C.J."/>
            <person name="Kuypers M.M."/>
            <person name="Milucka J."/>
        </authorList>
    </citation>
    <scope>NUCLEOTIDE SEQUENCE [LARGE SCALE GENOMIC DNA]</scope>
    <source>
        <strain evidence="5">Zug</strain>
    </source>
</reference>
<dbReference type="AlphaFoldDB" id="A0A2T4TYK2"/>
<dbReference type="HAMAP" id="MF_00385">
    <property type="entry name" value="Ribosomal_bS16"/>
    <property type="match status" value="1"/>
</dbReference>
<dbReference type="NCBIfam" id="TIGR00002">
    <property type="entry name" value="S16"/>
    <property type="match status" value="1"/>
</dbReference>